<dbReference type="SUPFAM" id="SSF51182">
    <property type="entry name" value="RmlC-like cupins"/>
    <property type="match status" value="1"/>
</dbReference>
<dbReference type="OrthoDB" id="287918at2"/>
<sequence>MASGSQQGPDYTRLNLLEVEDLAPRFGYGELLAARFPGGALEARETGLSLQHLRPGRKQPYGHRHERAEEIYVVLEGSGRVCLDGEVVELQRFDALRVAPQVARRFEAGPEGMTLLAFGPRRQGDGEVLPDFWP</sequence>
<keyword evidence="3" id="KW-0413">Isomerase</keyword>
<evidence type="ECO:0000313" key="3">
    <source>
        <dbReference type="EMBL" id="SEH12514.1"/>
    </source>
</evidence>
<reference evidence="4" key="1">
    <citation type="submission" date="2016-10" db="EMBL/GenBank/DDBJ databases">
        <authorList>
            <person name="Varghese N."/>
            <person name="Submissions S."/>
        </authorList>
    </citation>
    <scope>NUCLEOTIDE SEQUENCE [LARGE SCALE GENOMIC DNA]</scope>
    <source>
        <strain evidence="4">ATCC 35263</strain>
    </source>
</reference>
<dbReference type="InterPro" id="IPR013096">
    <property type="entry name" value="Cupin_2"/>
</dbReference>
<dbReference type="Proteomes" id="UP000222056">
    <property type="component" value="Unassembled WGS sequence"/>
</dbReference>
<dbReference type="EMBL" id="FNWJ01000001">
    <property type="protein sequence ID" value="SEH12514.1"/>
    <property type="molecule type" value="Genomic_DNA"/>
</dbReference>
<dbReference type="GO" id="GO:0016853">
    <property type="term" value="F:isomerase activity"/>
    <property type="evidence" value="ECO:0007669"/>
    <property type="project" value="UniProtKB-KW"/>
</dbReference>
<dbReference type="PANTHER" id="PTHR35848">
    <property type="entry name" value="OXALATE-BINDING PROTEIN"/>
    <property type="match status" value="1"/>
</dbReference>
<dbReference type="InterPro" id="IPR011051">
    <property type="entry name" value="RmlC_Cupin_sf"/>
</dbReference>
<dbReference type="GO" id="GO:0046872">
    <property type="term" value="F:metal ion binding"/>
    <property type="evidence" value="ECO:0007669"/>
    <property type="project" value="UniProtKB-KW"/>
</dbReference>
<evidence type="ECO:0000313" key="4">
    <source>
        <dbReference type="Proteomes" id="UP000222056"/>
    </source>
</evidence>
<dbReference type="Gene3D" id="2.60.120.10">
    <property type="entry name" value="Jelly Rolls"/>
    <property type="match status" value="1"/>
</dbReference>
<feature type="domain" description="Cupin type-2" evidence="2">
    <location>
        <begin position="50"/>
        <end position="108"/>
    </location>
</feature>
<gene>
    <name evidence="3" type="ORF">SAMN02745716_1115</name>
</gene>
<dbReference type="AlphaFoldDB" id="A0A1H6FRW5"/>
<dbReference type="STRING" id="29539.SAMN02745716_1115"/>
<evidence type="ECO:0000256" key="1">
    <source>
        <dbReference type="ARBA" id="ARBA00022723"/>
    </source>
</evidence>
<keyword evidence="4" id="KW-1185">Reference proteome</keyword>
<proteinExistence type="predicted"/>
<dbReference type="RefSeq" id="WP_093116955.1">
    <property type="nucleotide sequence ID" value="NZ_FNWJ01000001.1"/>
</dbReference>
<dbReference type="InterPro" id="IPR051610">
    <property type="entry name" value="GPI/OXD"/>
</dbReference>
<keyword evidence="1" id="KW-0479">Metal-binding</keyword>
<dbReference type="InterPro" id="IPR014710">
    <property type="entry name" value="RmlC-like_jellyroll"/>
</dbReference>
<dbReference type="Pfam" id="PF07883">
    <property type="entry name" value="Cupin_2"/>
    <property type="match status" value="1"/>
</dbReference>
<name>A0A1H6FRW5_THEAL</name>
<accession>A0A1H6FRW5</accession>
<protein>
    <submittedName>
        <fullName evidence="3">Mannose-6-phosphate isomerase, cupin superfamily</fullName>
    </submittedName>
</protein>
<organism evidence="3 4">
    <name type="scientific">Thermoleophilum album</name>
    <dbReference type="NCBI Taxonomy" id="29539"/>
    <lineage>
        <taxon>Bacteria</taxon>
        <taxon>Bacillati</taxon>
        <taxon>Actinomycetota</taxon>
        <taxon>Thermoleophilia</taxon>
        <taxon>Thermoleophilales</taxon>
        <taxon>Thermoleophilaceae</taxon>
        <taxon>Thermoleophilum</taxon>
    </lineage>
</organism>
<evidence type="ECO:0000259" key="2">
    <source>
        <dbReference type="Pfam" id="PF07883"/>
    </source>
</evidence>